<evidence type="ECO:0000313" key="3">
    <source>
        <dbReference type="Proteomes" id="UP000829685"/>
    </source>
</evidence>
<dbReference type="Proteomes" id="UP000829685">
    <property type="component" value="Unassembled WGS sequence"/>
</dbReference>
<feature type="compositionally biased region" description="Basic and acidic residues" evidence="1">
    <location>
        <begin position="55"/>
        <end position="76"/>
    </location>
</feature>
<protein>
    <submittedName>
        <fullName evidence="2">Uncharacterized protein</fullName>
    </submittedName>
</protein>
<feature type="region of interest" description="Disordered" evidence="1">
    <location>
        <begin position="93"/>
        <end position="122"/>
    </location>
</feature>
<sequence length="135" mass="14545">MTRFESVEESTPARRLSSLSSLLSTLIPPFCDLNITSPQAEAAFGMDSSTPMEVDAPKNKRCRSPDKGDAARKKPAVEQTVRTAPITLSTEMMLDKSADRPVTPSGGRPRSNAVWTPTNQLHASSPDCKVIMAGL</sequence>
<feature type="compositionally biased region" description="Polar residues" evidence="1">
    <location>
        <begin position="113"/>
        <end position="122"/>
    </location>
</feature>
<accession>A0A9P9WV88</accession>
<organism evidence="2 3">
    <name type="scientific">Neoarthrinium moseri</name>
    <dbReference type="NCBI Taxonomy" id="1658444"/>
    <lineage>
        <taxon>Eukaryota</taxon>
        <taxon>Fungi</taxon>
        <taxon>Dikarya</taxon>
        <taxon>Ascomycota</taxon>
        <taxon>Pezizomycotina</taxon>
        <taxon>Sordariomycetes</taxon>
        <taxon>Xylariomycetidae</taxon>
        <taxon>Amphisphaeriales</taxon>
        <taxon>Apiosporaceae</taxon>
        <taxon>Neoarthrinium</taxon>
    </lineage>
</organism>
<keyword evidence="3" id="KW-1185">Reference proteome</keyword>
<evidence type="ECO:0000313" key="2">
    <source>
        <dbReference type="EMBL" id="KAI1879670.1"/>
    </source>
</evidence>
<gene>
    <name evidence="2" type="ORF">JX265_002624</name>
</gene>
<feature type="region of interest" description="Disordered" evidence="1">
    <location>
        <begin position="48"/>
        <end position="79"/>
    </location>
</feature>
<evidence type="ECO:0000256" key="1">
    <source>
        <dbReference type="SAM" id="MobiDB-lite"/>
    </source>
</evidence>
<reference evidence="2" key="1">
    <citation type="submission" date="2021-03" db="EMBL/GenBank/DDBJ databases">
        <title>Revisited historic fungal species revealed as producer of novel bioactive compounds through whole genome sequencing and comparative genomics.</title>
        <authorList>
            <person name="Vignolle G.A."/>
            <person name="Hochenegger N."/>
            <person name="Mach R.L."/>
            <person name="Mach-Aigner A.R."/>
            <person name="Javad Rahimi M."/>
            <person name="Salim K.A."/>
            <person name="Chan C.M."/>
            <person name="Lim L.B.L."/>
            <person name="Cai F."/>
            <person name="Druzhinina I.S."/>
            <person name="U'Ren J.M."/>
            <person name="Derntl C."/>
        </authorList>
    </citation>
    <scope>NUCLEOTIDE SEQUENCE</scope>
    <source>
        <strain evidence="2">TUCIM 5799</strain>
    </source>
</reference>
<dbReference type="AlphaFoldDB" id="A0A9P9WV88"/>
<proteinExistence type="predicted"/>
<comment type="caution">
    <text evidence="2">The sequence shown here is derived from an EMBL/GenBank/DDBJ whole genome shotgun (WGS) entry which is preliminary data.</text>
</comment>
<name>A0A9P9WV88_9PEZI</name>
<dbReference type="EMBL" id="JAFIMR010000004">
    <property type="protein sequence ID" value="KAI1879670.1"/>
    <property type="molecule type" value="Genomic_DNA"/>
</dbReference>